<comment type="similarity">
    <text evidence="1">Belongs to the 'GDXG' lipolytic enzyme family.</text>
</comment>
<evidence type="ECO:0000313" key="7">
    <source>
        <dbReference type="Ensembl" id="ENSSDAP00000014129.1"/>
    </source>
</evidence>
<dbReference type="PANTHER" id="PTHR48081:SF28">
    <property type="entry name" value="ALPHA_BETA HYDROLASE FOLD-3 DOMAIN-CONTAINING PROTEIN"/>
    <property type="match status" value="1"/>
</dbReference>
<dbReference type="InterPro" id="IPR013094">
    <property type="entry name" value="AB_hydrolase_3"/>
</dbReference>
<dbReference type="AlphaFoldDB" id="A0A8C9PWE5"/>
<dbReference type="Gene3D" id="3.40.50.1820">
    <property type="entry name" value="alpha/beta hydrolase"/>
    <property type="match status" value="1"/>
</dbReference>
<evidence type="ECO:0000313" key="8">
    <source>
        <dbReference type="Proteomes" id="UP000694422"/>
    </source>
</evidence>
<sequence length="401" mass="45654">MGCKAVCFGLSCLLFAYYIYTPIPQNIEERWKVGIFDAIMKIISLTGTLFESIGLMTCEEWFFTIMRLDVTKPISDENVTVLDTAFGDIPVRLYLPKRKSEKQRPAVIFLHGGAFVLGTCKLSAYDSMNRWTANKLGAVVVGADYRLAPQYQFPVSLEDAIFVVKFFFQDDILANYGVDPTRICISGDSSGGVLATKVTELLQNDPEFKNKIKAQALIYPGLQLLDTFMPSHQENKHGPILSRDLAIKLGCLYLTKDKALPQVMRENQHMPRGSRHLFKFVNWSVLLPEKYKKNHVYKEPVLGKLDPPYPILMDSRVSPLITDDSQLQNLPLTYILTCEHDILRDDGIIYVTRLRKVGVQVTHDHIEDGFHGALSLLMSPFHLRLGYRIQNKYISWLEENL</sequence>
<dbReference type="InterPro" id="IPR050300">
    <property type="entry name" value="GDXG_lipolytic_enzyme"/>
</dbReference>
<dbReference type="PIRSF" id="PIRSF037251">
    <property type="entry name" value="Arylacetamide_deacetylase"/>
    <property type="match status" value="1"/>
</dbReference>
<evidence type="ECO:0000256" key="2">
    <source>
        <dbReference type="ARBA" id="ARBA00022801"/>
    </source>
</evidence>
<feature type="active site" evidence="4">
    <location>
        <position position="371"/>
    </location>
</feature>
<dbReference type="Proteomes" id="UP000694422">
    <property type="component" value="Unplaced"/>
</dbReference>
<evidence type="ECO:0000256" key="3">
    <source>
        <dbReference type="ARBA" id="ARBA00023157"/>
    </source>
</evidence>
<evidence type="ECO:0000256" key="1">
    <source>
        <dbReference type="ARBA" id="ARBA00010515"/>
    </source>
</evidence>
<feature type="domain" description="Alpha/beta hydrolase fold-3" evidence="6">
    <location>
        <begin position="313"/>
        <end position="373"/>
    </location>
</feature>
<keyword evidence="2" id="KW-0378">Hydrolase</keyword>
<organism evidence="7 8">
    <name type="scientific">Spermophilus dauricus</name>
    <name type="common">Daurian ground squirrel</name>
    <dbReference type="NCBI Taxonomy" id="99837"/>
    <lineage>
        <taxon>Eukaryota</taxon>
        <taxon>Metazoa</taxon>
        <taxon>Chordata</taxon>
        <taxon>Craniata</taxon>
        <taxon>Vertebrata</taxon>
        <taxon>Euteleostomi</taxon>
        <taxon>Mammalia</taxon>
        <taxon>Eutheria</taxon>
        <taxon>Euarchontoglires</taxon>
        <taxon>Glires</taxon>
        <taxon>Rodentia</taxon>
        <taxon>Sciuromorpha</taxon>
        <taxon>Sciuridae</taxon>
        <taxon>Xerinae</taxon>
        <taxon>Marmotini</taxon>
        <taxon>Spermophilus</taxon>
    </lineage>
</organism>
<dbReference type="InterPro" id="IPR029058">
    <property type="entry name" value="AB_hydrolase_fold"/>
</dbReference>
<accession>A0A8C9PWE5</accession>
<keyword evidence="8" id="KW-1185">Reference proteome</keyword>
<dbReference type="Ensembl" id="ENSSDAT00000016007.1">
    <property type="protein sequence ID" value="ENSSDAP00000014129.1"/>
    <property type="gene ID" value="ENSSDAG00000012726.1"/>
</dbReference>
<dbReference type="PANTHER" id="PTHR48081">
    <property type="entry name" value="AB HYDROLASE SUPERFAMILY PROTEIN C4A8.06C"/>
    <property type="match status" value="1"/>
</dbReference>
<dbReference type="SUPFAM" id="SSF53474">
    <property type="entry name" value="alpha/beta-Hydrolases"/>
    <property type="match status" value="1"/>
</dbReference>
<evidence type="ECO:0000256" key="4">
    <source>
        <dbReference type="PIRSR" id="PIRSR037251-1"/>
    </source>
</evidence>
<proteinExistence type="inferred from homology"/>
<protein>
    <recommendedName>
        <fullName evidence="6">Alpha/beta hydrolase fold-3 domain-containing protein</fullName>
    </recommendedName>
</protein>
<feature type="active site" evidence="4">
    <location>
        <position position="341"/>
    </location>
</feature>
<feature type="active site" evidence="4 5">
    <location>
        <position position="189"/>
    </location>
</feature>
<evidence type="ECO:0000256" key="5">
    <source>
        <dbReference type="PROSITE-ProRule" id="PRU10038"/>
    </source>
</evidence>
<dbReference type="GO" id="GO:0016020">
    <property type="term" value="C:membrane"/>
    <property type="evidence" value="ECO:0007669"/>
    <property type="project" value="InterPro"/>
</dbReference>
<dbReference type="GO" id="GO:0052689">
    <property type="term" value="F:carboxylic ester hydrolase activity"/>
    <property type="evidence" value="ECO:0007669"/>
    <property type="project" value="InterPro"/>
</dbReference>
<keyword evidence="3" id="KW-1015">Disulfide bond</keyword>
<dbReference type="InterPro" id="IPR033140">
    <property type="entry name" value="Lipase_GDXG_put_SER_AS"/>
</dbReference>
<reference evidence="7" key="2">
    <citation type="submission" date="2025-09" db="UniProtKB">
        <authorList>
            <consortium name="Ensembl"/>
        </authorList>
    </citation>
    <scope>IDENTIFICATION</scope>
</reference>
<feature type="domain" description="Alpha/beta hydrolase fold-3" evidence="6">
    <location>
        <begin position="107"/>
        <end position="257"/>
    </location>
</feature>
<dbReference type="InterPro" id="IPR017157">
    <property type="entry name" value="Arylacetamide_deacetylase"/>
</dbReference>
<dbReference type="Pfam" id="PF07859">
    <property type="entry name" value="Abhydrolase_3"/>
    <property type="match status" value="2"/>
</dbReference>
<name>A0A8C9PWE5_SPEDA</name>
<evidence type="ECO:0000259" key="6">
    <source>
        <dbReference type="Pfam" id="PF07859"/>
    </source>
</evidence>
<reference evidence="7" key="1">
    <citation type="submission" date="2025-08" db="UniProtKB">
        <authorList>
            <consortium name="Ensembl"/>
        </authorList>
    </citation>
    <scope>IDENTIFICATION</scope>
</reference>
<dbReference type="PROSITE" id="PS01174">
    <property type="entry name" value="LIPASE_GDXG_SER"/>
    <property type="match status" value="1"/>
</dbReference>